<dbReference type="InterPro" id="IPR000719">
    <property type="entry name" value="Prot_kinase_dom"/>
</dbReference>
<dbReference type="KEGG" id="mrr:Moror_5760"/>
<proteinExistence type="predicted"/>
<dbReference type="Gene3D" id="1.10.510.10">
    <property type="entry name" value="Transferase(Phosphotransferase) domain 1"/>
    <property type="match status" value="1"/>
</dbReference>
<dbReference type="PROSITE" id="PS50011">
    <property type="entry name" value="PROTEIN_KINASE_DOM"/>
    <property type="match status" value="1"/>
</dbReference>
<dbReference type="Proteomes" id="UP000017559">
    <property type="component" value="Unassembled WGS sequence"/>
</dbReference>
<organism evidence="2 3">
    <name type="scientific">Moniliophthora roreri (strain MCA 2997)</name>
    <name type="common">Cocoa frosty pod rot fungus</name>
    <name type="synonym">Crinipellis roreri</name>
    <dbReference type="NCBI Taxonomy" id="1381753"/>
    <lineage>
        <taxon>Eukaryota</taxon>
        <taxon>Fungi</taxon>
        <taxon>Dikarya</taxon>
        <taxon>Basidiomycota</taxon>
        <taxon>Agaricomycotina</taxon>
        <taxon>Agaricomycetes</taxon>
        <taxon>Agaricomycetidae</taxon>
        <taxon>Agaricales</taxon>
        <taxon>Marasmiineae</taxon>
        <taxon>Marasmiaceae</taxon>
        <taxon>Moniliophthora</taxon>
    </lineage>
</organism>
<dbReference type="GO" id="GO:0004674">
    <property type="term" value="F:protein serine/threonine kinase activity"/>
    <property type="evidence" value="ECO:0007669"/>
    <property type="project" value="TreeGrafter"/>
</dbReference>
<keyword evidence="3" id="KW-1185">Reference proteome</keyword>
<dbReference type="PANTHER" id="PTHR44329">
    <property type="entry name" value="SERINE/THREONINE-PROTEIN KINASE TNNI3K-RELATED"/>
    <property type="match status" value="1"/>
</dbReference>
<gene>
    <name evidence="2" type="ORF">Moror_5760</name>
</gene>
<dbReference type="OrthoDB" id="346907at2759"/>
<protein>
    <recommendedName>
        <fullName evidence="1">Protein kinase domain-containing protein</fullName>
    </recommendedName>
</protein>
<accession>V2X4A9</accession>
<dbReference type="STRING" id="1381753.V2X4A9"/>
<dbReference type="InterPro" id="IPR051681">
    <property type="entry name" value="Ser/Thr_Kinases-Pseudokinases"/>
</dbReference>
<sequence length="521" mass="59483">MVRNLSLTSRSARVQESGWLDLSIALALSYATSNMQAVVKDRFDFIHGFGCSGAERNQPLVESLMWFMVDWLHGRITDYELAMEGALLLRDHPDLLPVFASFLKEFSNEIVNIHVNQDHDIMLMLITMPYGGQIHIISPRPTSTIFFDTNRLRSLLSSEVRRPWSLFWELGSAWARFVMELIQMELRWTESIRCKRPSHGTIRYRSRCWMSLLVLANTFNILPPSLYICDIRYDDQHAIWGGGFSDIWTGWKGDRRVCLKVLRTFATDEIVIKEFYHEALIWAQLHHPNILPLTGVNEQLFAPRPCLVSPWMSNGNVNEFLKAFPETDRLTFMCEIASGIAYLHQFSPIIVHGDIKGANILVTDDIHCCLADFGLALAESDSEYPGSQSAASSAFLRGSTRWLSPEYLDPSLFYSIQPKTRDVYAFGCTIYEIITGEIPFPHLKYDVAVISEVLRGIRPRFSISDLGSQSYSADFWQLIEQCWAGEPGCKMRATSVQQKHVDSVNDFVYMYSTGVDHRFPG</sequence>
<dbReference type="SUPFAM" id="SSF56112">
    <property type="entry name" value="Protein kinase-like (PK-like)"/>
    <property type="match status" value="1"/>
</dbReference>
<dbReference type="EMBL" id="AWSO01000812">
    <property type="protein sequence ID" value="ESK87295.1"/>
    <property type="molecule type" value="Genomic_DNA"/>
</dbReference>
<dbReference type="InterPro" id="IPR001245">
    <property type="entry name" value="Ser-Thr/Tyr_kinase_cat_dom"/>
</dbReference>
<dbReference type="GO" id="GO:0005524">
    <property type="term" value="F:ATP binding"/>
    <property type="evidence" value="ECO:0007669"/>
    <property type="project" value="InterPro"/>
</dbReference>
<evidence type="ECO:0000259" key="1">
    <source>
        <dbReference type="PROSITE" id="PS50011"/>
    </source>
</evidence>
<dbReference type="AlphaFoldDB" id="V2X4A9"/>
<dbReference type="Pfam" id="PF07714">
    <property type="entry name" value="PK_Tyr_Ser-Thr"/>
    <property type="match status" value="1"/>
</dbReference>
<dbReference type="InterPro" id="IPR008271">
    <property type="entry name" value="Ser/Thr_kinase_AS"/>
</dbReference>
<dbReference type="PROSITE" id="PS00108">
    <property type="entry name" value="PROTEIN_KINASE_ST"/>
    <property type="match status" value="1"/>
</dbReference>
<dbReference type="HOGENOM" id="CLU_522830_0_0_1"/>
<evidence type="ECO:0000313" key="3">
    <source>
        <dbReference type="Proteomes" id="UP000017559"/>
    </source>
</evidence>
<dbReference type="SMART" id="SM00220">
    <property type="entry name" value="S_TKc"/>
    <property type="match status" value="1"/>
</dbReference>
<name>V2X4A9_MONRO</name>
<feature type="domain" description="Protein kinase" evidence="1">
    <location>
        <begin position="233"/>
        <end position="508"/>
    </location>
</feature>
<comment type="caution">
    <text evidence="2">The sequence shown here is derived from an EMBL/GenBank/DDBJ whole genome shotgun (WGS) entry which is preliminary data.</text>
</comment>
<evidence type="ECO:0000313" key="2">
    <source>
        <dbReference type="EMBL" id="ESK87295.1"/>
    </source>
</evidence>
<reference evidence="2 3" key="1">
    <citation type="journal article" date="2014" name="BMC Genomics">
        <title>Genome and secretome analysis of the hemibiotrophic fungal pathogen, Moniliophthora roreri, which causes frosty pod rot disease of cacao: mechanisms of the biotrophic and necrotrophic phases.</title>
        <authorList>
            <person name="Meinhardt L.W."/>
            <person name="Costa G.G.L."/>
            <person name="Thomazella D.P.T."/>
            <person name="Teixeira P.J.P.L."/>
            <person name="Carazzolle M.F."/>
            <person name="Schuster S.C."/>
            <person name="Carlson J.E."/>
            <person name="Guiltinan M.J."/>
            <person name="Mieczkowski P."/>
            <person name="Farmer A."/>
            <person name="Ramaraj T."/>
            <person name="Crozier J."/>
            <person name="Davis R.E."/>
            <person name="Shao J."/>
            <person name="Melnick R.L."/>
            <person name="Pereira G.A.G."/>
            <person name="Bailey B.A."/>
        </authorList>
    </citation>
    <scope>NUCLEOTIDE SEQUENCE [LARGE SCALE GENOMIC DNA]</scope>
    <source>
        <strain evidence="2 3">MCA 2997</strain>
    </source>
</reference>
<dbReference type="InterPro" id="IPR011009">
    <property type="entry name" value="Kinase-like_dom_sf"/>
</dbReference>